<evidence type="ECO:0000256" key="1">
    <source>
        <dbReference type="SAM" id="Phobius"/>
    </source>
</evidence>
<keyword evidence="1" id="KW-1133">Transmembrane helix</keyword>
<proteinExistence type="predicted"/>
<protein>
    <submittedName>
        <fullName evidence="2">Uncharacterized protein</fullName>
    </submittedName>
</protein>
<sequence>MKKLNKAEILYIDNYLIKNEVKYWDVRTELLDHIVSAVEEKIDKEGISFNEALLDVHEGFGNKLGHYKNPSFEKQLYYSNIGFKKLLKTKRKEIRRKLNKNYWKSFIPYVFSTRFLLEFIALVLLVLTVYRYHQKAAFLVAMCCACIPEFIKLFYSIAKASRKSLNMQMAIATGSLFMSLNYFFIEVFNSLFKDVFPKPYVFIIVFYLLLFPFLRHSLNIYISTLRVYKERYKLMLS</sequence>
<name>A0ABU7XSV4_9FLAO</name>
<feature type="transmembrane region" description="Helical" evidence="1">
    <location>
        <begin position="200"/>
        <end position="222"/>
    </location>
</feature>
<comment type="caution">
    <text evidence="2">The sequence shown here is derived from an EMBL/GenBank/DDBJ whole genome shotgun (WGS) entry which is preliminary data.</text>
</comment>
<evidence type="ECO:0000313" key="2">
    <source>
        <dbReference type="EMBL" id="MEF3833770.1"/>
    </source>
</evidence>
<gene>
    <name evidence="2" type="ORF">N1F79_11555</name>
</gene>
<dbReference type="RefSeq" id="WP_303306109.1">
    <property type="nucleotide sequence ID" value="NZ_JAODOP010000004.1"/>
</dbReference>
<feature type="transmembrane region" description="Helical" evidence="1">
    <location>
        <begin position="167"/>
        <end position="185"/>
    </location>
</feature>
<keyword evidence="3" id="KW-1185">Reference proteome</keyword>
<organism evidence="2 3">
    <name type="scientific">Flavivirga spongiicola</name>
    <dbReference type="NCBI Taxonomy" id="421621"/>
    <lineage>
        <taxon>Bacteria</taxon>
        <taxon>Pseudomonadati</taxon>
        <taxon>Bacteroidota</taxon>
        <taxon>Flavobacteriia</taxon>
        <taxon>Flavobacteriales</taxon>
        <taxon>Flavobacteriaceae</taxon>
        <taxon>Flavivirga</taxon>
    </lineage>
</organism>
<accession>A0ABU7XSV4</accession>
<feature type="transmembrane region" description="Helical" evidence="1">
    <location>
        <begin position="106"/>
        <end position="130"/>
    </location>
</feature>
<feature type="transmembrane region" description="Helical" evidence="1">
    <location>
        <begin position="136"/>
        <end position="155"/>
    </location>
</feature>
<reference evidence="2 3" key="1">
    <citation type="submission" date="2022-09" db="EMBL/GenBank/DDBJ databases">
        <title>Genome sequencing of Flavivirga sp. MEBiC05379.</title>
        <authorList>
            <person name="Oh H.-M."/>
            <person name="Kwon K.K."/>
            <person name="Park M.J."/>
            <person name="Yang S.-H."/>
        </authorList>
    </citation>
    <scope>NUCLEOTIDE SEQUENCE [LARGE SCALE GENOMIC DNA]</scope>
    <source>
        <strain evidence="2 3">MEBiC05379</strain>
    </source>
</reference>
<dbReference type="EMBL" id="JAODOP010000004">
    <property type="protein sequence ID" value="MEF3833770.1"/>
    <property type="molecule type" value="Genomic_DNA"/>
</dbReference>
<keyword evidence="1" id="KW-0812">Transmembrane</keyword>
<dbReference type="Proteomes" id="UP001337305">
    <property type="component" value="Unassembled WGS sequence"/>
</dbReference>
<keyword evidence="1" id="KW-0472">Membrane</keyword>
<evidence type="ECO:0000313" key="3">
    <source>
        <dbReference type="Proteomes" id="UP001337305"/>
    </source>
</evidence>